<dbReference type="InterPro" id="IPR036661">
    <property type="entry name" value="Luciferase-like_sf"/>
</dbReference>
<sequence length="88" mass="9721">MPIAVAGHARQSAEWIARNADASLNYPRPLGALRLRAREWWELTGDAPRPYLTPMQLDLTRDPATPAAPIRLGLHTGSRPRRASARDG</sequence>
<evidence type="ECO:0000313" key="3">
    <source>
        <dbReference type="Proteomes" id="UP001596409"/>
    </source>
</evidence>
<reference evidence="3" key="1">
    <citation type="journal article" date="2019" name="Int. J. Syst. Evol. Microbiol.">
        <title>The Global Catalogue of Microorganisms (GCM) 10K type strain sequencing project: providing services to taxonomists for standard genome sequencing and annotation.</title>
        <authorList>
            <consortium name="The Broad Institute Genomics Platform"/>
            <consortium name="The Broad Institute Genome Sequencing Center for Infectious Disease"/>
            <person name="Wu L."/>
            <person name="Ma J."/>
        </authorList>
    </citation>
    <scope>NUCLEOTIDE SEQUENCE [LARGE SCALE GENOMIC DNA]</scope>
    <source>
        <strain evidence="3">JCM 4855</strain>
    </source>
</reference>
<protein>
    <submittedName>
        <fullName evidence="2">Uncharacterized protein</fullName>
    </submittedName>
</protein>
<organism evidence="2 3">
    <name type="scientific">Streptomyces viridiviolaceus</name>
    <dbReference type="NCBI Taxonomy" id="68282"/>
    <lineage>
        <taxon>Bacteria</taxon>
        <taxon>Bacillati</taxon>
        <taxon>Actinomycetota</taxon>
        <taxon>Actinomycetes</taxon>
        <taxon>Kitasatosporales</taxon>
        <taxon>Streptomycetaceae</taxon>
        <taxon>Streptomyces</taxon>
    </lineage>
</organism>
<dbReference type="RefSeq" id="WP_229881469.1">
    <property type="nucleotide sequence ID" value="NZ_BMWA01000024.1"/>
</dbReference>
<name>A0ABW2EEC3_9ACTN</name>
<feature type="region of interest" description="Disordered" evidence="1">
    <location>
        <begin position="59"/>
        <end position="88"/>
    </location>
</feature>
<dbReference type="EMBL" id="JBHSYM010000087">
    <property type="protein sequence ID" value="MFC7017077.1"/>
    <property type="molecule type" value="Genomic_DNA"/>
</dbReference>
<evidence type="ECO:0000256" key="1">
    <source>
        <dbReference type="SAM" id="MobiDB-lite"/>
    </source>
</evidence>
<dbReference type="Gene3D" id="3.20.20.30">
    <property type="entry name" value="Luciferase-like domain"/>
    <property type="match status" value="1"/>
</dbReference>
<proteinExistence type="predicted"/>
<gene>
    <name evidence="2" type="ORF">ACFQMH_36420</name>
</gene>
<comment type="caution">
    <text evidence="2">The sequence shown here is derived from an EMBL/GenBank/DDBJ whole genome shotgun (WGS) entry which is preliminary data.</text>
</comment>
<accession>A0ABW2EEC3</accession>
<evidence type="ECO:0000313" key="2">
    <source>
        <dbReference type="EMBL" id="MFC7017077.1"/>
    </source>
</evidence>
<dbReference type="SUPFAM" id="SSF51679">
    <property type="entry name" value="Bacterial luciferase-like"/>
    <property type="match status" value="1"/>
</dbReference>
<keyword evidence="3" id="KW-1185">Reference proteome</keyword>
<dbReference type="Proteomes" id="UP001596409">
    <property type="component" value="Unassembled WGS sequence"/>
</dbReference>
<feature type="compositionally biased region" description="Basic residues" evidence="1">
    <location>
        <begin position="78"/>
        <end position="88"/>
    </location>
</feature>